<dbReference type="SUPFAM" id="SSF51735">
    <property type="entry name" value="NAD(P)-binding Rossmann-fold domains"/>
    <property type="match status" value="1"/>
</dbReference>
<dbReference type="InterPro" id="IPR002347">
    <property type="entry name" value="SDR_fam"/>
</dbReference>
<gene>
    <name evidence="2" type="ORF">KUTeg_003842</name>
</gene>
<dbReference type="Pfam" id="PF00106">
    <property type="entry name" value="adh_short"/>
    <property type="match status" value="1"/>
</dbReference>
<keyword evidence="1" id="KW-0472">Membrane</keyword>
<organism evidence="2 3">
    <name type="scientific">Tegillarca granosa</name>
    <name type="common">Malaysian cockle</name>
    <name type="synonym">Anadara granosa</name>
    <dbReference type="NCBI Taxonomy" id="220873"/>
    <lineage>
        <taxon>Eukaryota</taxon>
        <taxon>Metazoa</taxon>
        <taxon>Spiralia</taxon>
        <taxon>Lophotrochozoa</taxon>
        <taxon>Mollusca</taxon>
        <taxon>Bivalvia</taxon>
        <taxon>Autobranchia</taxon>
        <taxon>Pteriomorphia</taxon>
        <taxon>Arcoida</taxon>
        <taxon>Arcoidea</taxon>
        <taxon>Arcidae</taxon>
        <taxon>Tegillarca</taxon>
    </lineage>
</organism>
<dbReference type="InterPro" id="IPR036291">
    <property type="entry name" value="NAD(P)-bd_dom_sf"/>
</dbReference>
<dbReference type="EMBL" id="JARBDR010000214">
    <property type="protein sequence ID" value="KAJ8318751.1"/>
    <property type="molecule type" value="Genomic_DNA"/>
</dbReference>
<keyword evidence="3" id="KW-1185">Reference proteome</keyword>
<evidence type="ECO:0000256" key="1">
    <source>
        <dbReference type="SAM" id="Phobius"/>
    </source>
</evidence>
<dbReference type="Proteomes" id="UP001217089">
    <property type="component" value="Unassembled WGS sequence"/>
</dbReference>
<evidence type="ECO:0000313" key="3">
    <source>
        <dbReference type="Proteomes" id="UP001217089"/>
    </source>
</evidence>
<reference evidence="2 3" key="1">
    <citation type="submission" date="2022-12" db="EMBL/GenBank/DDBJ databases">
        <title>Chromosome-level genome of Tegillarca granosa.</title>
        <authorList>
            <person name="Kim J."/>
        </authorList>
    </citation>
    <scope>NUCLEOTIDE SEQUENCE [LARGE SCALE GENOMIC DNA]</scope>
    <source>
        <strain evidence="2">Teg-2019</strain>
        <tissue evidence="2">Adductor muscle</tissue>
    </source>
</reference>
<evidence type="ECO:0000313" key="2">
    <source>
        <dbReference type="EMBL" id="KAJ8318751.1"/>
    </source>
</evidence>
<sequence length="77" mass="8558">MNASREQFETAIDVNLKGAFNVSQVIKSMLEKNSGGSIVNISSIDSIKPRVILAIANYMLFVLYFDLCVLSMAHYNI</sequence>
<comment type="caution">
    <text evidence="2">The sequence shown here is derived from an EMBL/GenBank/DDBJ whole genome shotgun (WGS) entry which is preliminary data.</text>
</comment>
<keyword evidence="1" id="KW-1133">Transmembrane helix</keyword>
<accession>A0ABQ9FPX5</accession>
<dbReference type="Gene3D" id="3.40.50.720">
    <property type="entry name" value="NAD(P)-binding Rossmann-like Domain"/>
    <property type="match status" value="1"/>
</dbReference>
<protein>
    <submittedName>
        <fullName evidence="2">Uncharacterized protein</fullName>
    </submittedName>
</protein>
<name>A0ABQ9FPX5_TEGGR</name>
<keyword evidence="1" id="KW-0812">Transmembrane</keyword>
<proteinExistence type="predicted"/>
<feature type="transmembrane region" description="Helical" evidence="1">
    <location>
        <begin position="51"/>
        <end position="75"/>
    </location>
</feature>